<reference evidence="3 4" key="1">
    <citation type="journal article" date="2014" name="Arch. Microbiol.">
        <title>Bacillus mesophilum sp. nov., strain IITR-54T, a novel 4-chlorobiphenyl dechlorinating bacterium.</title>
        <authorList>
            <person name="Manickam N."/>
            <person name="Singh N.K."/>
            <person name="Bajaj A."/>
            <person name="Kumar R.M."/>
            <person name="Kaur G."/>
            <person name="Kaur N."/>
            <person name="Bala M."/>
            <person name="Kumar A."/>
            <person name="Mayilraj S."/>
        </authorList>
    </citation>
    <scope>NUCLEOTIDE SEQUENCE [LARGE SCALE GENOMIC DNA]</scope>
    <source>
        <strain evidence="3 4">IITR-54</strain>
    </source>
</reference>
<dbReference type="Pfam" id="PF12500">
    <property type="entry name" value="TRSP"/>
    <property type="match status" value="1"/>
</dbReference>
<dbReference type="Proteomes" id="UP000441354">
    <property type="component" value="Unassembled WGS sequence"/>
</dbReference>
<feature type="domain" description="TRSP" evidence="1">
    <location>
        <begin position="311"/>
        <end position="435"/>
    </location>
</feature>
<dbReference type="CDD" id="cd06223">
    <property type="entry name" value="PRTases_typeI"/>
    <property type="match status" value="1"/>
</dbReference>
<evidence type="ECO:0008006" key="5">
    <source>
        <dbReference type="Google" id="ProtNLM"/>
    </source>
</evidence>
<keyword evidence="4" id="KW-1185">Reference proteome</keyword>
<dbReference type="AlphaFoldDB" id="A0A7V7RMP3"/>
<evidence type="ECO:0000259" key="2">
    <source>
        <dbReference type="Pfam" id="PF15609"/>
    </source>
</evidence>
<dbReference type="InterPro" id="IPR041688">
    <property type="entry name" value="PRTase_2"/>
</dbReference>
<feature type="domain" description="Orotate phosphoribosyltransferase-like" evidence="2">
    <location>
        <begin position="40"/>
        <end position="253"/>
    </location>
</feature>
<dbReference type="EMBL" id="WBOT01000002">
    <property type="protein sequence ID" value="KAB2333584.1"/>
    <property type="molecule type" value="Genomic_DNA"/>
</dbReference>
<dbReference type="SUPFAM" id="SSF53271">
    <property type="entry name" value="PRTase-like"/>
    <property type="match status" value="1"/>
</dbReference>
<dbReference type="InterPro" id="IPR022537">
    <property type="entry name" value="TRSP_dom"/>
</dbReference>
<dbReference type="OrthoDB" id="56827at2"/>
<name>A0A7V7RMP3_9BACI</name>
<evidence type="ECO:0000259" key="1">
    <source>
        <dbReference type="Pfam" id="PF12500"/>
    </source>
</evidence>
<organism evidence="3 4">
    <name type="scientific">Bacillus mesophilum</name>
    <dbReference type="NCBI Taxonomy" id="1071718"/>
    <lineage>
        <taxon>Bacteria</taxon>
        <taxon>Bacillati</taxon>
        <taxon>Bacillota</taxon>
        <taxon>Bacilli</taxon>
        <taxon>Bacillales</taxon>
        <taxon>Bacillaceae</taxon>
        <taxon>Bacillus</taxon>
    </lineage>
</organism>
<evidence type="ECO:0000313" key="4">
    <source>
        <dbReference type="Proteomes" id="UP000441354"/>
    </source>
</evidence>
<comment type="caution">
    <text evidence="3">The sequence shown here is derived from an EMBL/GenBank/DDBJ whole genome shotgun (WGS) entry which is preliminary data.</text>
</comment>
<dbReference type="InterPro" id="IPR000836">
    <property type="entry name" value="PRTase_dom"/>
</dbReference>
<evidence type="ECO:0000313" key="3">
    <source>
        <dbReference type="EMBL" id="KAB2333584.1"/>
    </source>
</evidence>
<protein>
    <recommendedName>
        <fullName evidence="5">Adenine/guanine phosphoribosyltransferase</fullName>
    </recommendedName>
</protein>
<dbReference type="Pfam" id="PF15609">
    <property type="entry name" value="PRTase_2"/>
    <property type="match status" value="1"/>
</dbReference>
<dbReference type="InterPro" id="IPR011214">
    <property type="entry name" value="UCP020967"/>
</dbReference>
<dbReference type="PIRSF" id="PIRSF020967">
    <property type="entry name" value="UCP020967"/>
    <property type="match status" value="1"/>
</dbReference>
<dbReference type="InterPro" id="IPR029057">
    <property type="entry name" value="PRTase-like"/>
</dbReference>
<sequence length="454" mass="51132">MRTTHTSTFLSQPYTQNILNQLNIDITITNNPYSLKPEDLFEMAARINKKRSFLFVSKVLGKHIPIAPSTGLVCGALLADRFLLEVKGEASGKTDTLLSAFLNPSQHYDEDAFVSSKWNPVIIGFAETATALGHAFFNAFTAGDYFHTTREQIADKESIINFEEEHSHATSHRTYIEKDMIDNNREIILVDDEITTGKTAINIIKSIHQQFPRTQYTVVSILDWRTAEHKKEFELLEKELNISIHCVSLMSGTISVNGSVNLDEESAKYETERNEGTYHFINIQSILPNQLKSIPSTSLAEKNSPSYLQATGRFGLSAQSNKSNFPAFREIGAYLESQRAGSRSLVLGTGEFMYLPMKIASYMGEGVYYHSTTRSPIFPCHNEGYGAKNAFMFSNPQDQSIMNYVYNLAPGNYDDIFLFFEREVPNQQLLPFLELLSSAVPNIKVVYLNGEEDI</sequence>
<dbReference type="RefSeq" id="WP_151572927.1">
    <property type="nucleotide sequence ID" value="NZ_WBOT01000002.1"/>
</dbReference>
<accession>A0A7V7RMP3</accession>
<gene>
    <name evidence="3" type="ORF">F7732_05695</name>
</gene>
<proteinExistence type="predicted"/>
<dbReference type="Gene3D" id="3.40.50.2020">
    <property type="match status" value="1"/>
</dbReference>